<dbReference type="Pfam" id="PF00155">
    <property type="entry name" value="Aminotran_1_2"/>
    <property type="match status" value="1"/>
</dbReference>
<keyword evidence="8" id="KW-1185">Reference proteome</keyword>
<keyword evidence="4" id="KW-0663">Pyridoxal phosphate</keyword>
<evidence type="ECO:0000313" key="7">
    <source>
        <dbReference type="EMBL" id="MDJ1138381.1"/>
    </source>
</evidence>
<evidence type="ECO:0000256" key="3">
    <source>
        <dbReference type="ARBA" id="ARBA00022679"/>
    </source>
</evidence>
<evidence type="ECO:0000259" key="6">
    <source>
        <dbReference type="Pfam" id="PF00155"/>
    </source>
</evidence>
<name>A0ABT7AAP0_9ACTN</name>
<dbReference type="Proteomes" id="UP001214441">
    <property type="component" value="Unassembled WGS sequence"/>
</dbReference>
<comment type="caution">
    <text evidence="7">The sequence shown here is derived from an EMBL/GenBank/DDBJ whole genome shotgun (WGS) entry which is preliminary data.</text>
</comment>
<comment type="cofactor">
    <cofactor evidence="1">
        <name>pyridoxal 5'-phosphate</name>
        <dbReference type="ChEBI" id="CHEBI:597326"/>
    </cofactor>
</comment>
<dbReference type="EMBL" id="JANCPR020000085">
    <property type="protein sequence ID" value="MDJ1138381.1"/>
    <property type="molecule type" value="Genomic_DNA"/>
</dbReference>
<dbReference type="RefSeq" id="WP_274047261.1">
    <property type="nucleotide sequence ID" value="NZ_JANCPR020000085.1"/>
</dbReference>
<dbReference type="PANTHER" id="PTHR13693">
    <property type="entry name" value="CLASS II AMINOTRANSFERASE/8-AMINO-7-OXONONANOATE SYNTHASE"/>
    <property type="match status" value="1"/>
</dbReference>
<keyword evidence="3" id="KW-0808">Transferase</keyword>
<dbReference type="PANTHER" id="PTHR13693:SF100">
    <property type="entry name" value="8-AMINO-7-OXONONANOATE SYNTHASE"/>
    <property type="match status" value="1"/>
</dbReference>
<dbReference type="Gene3D" id="3.90.1150.10">
    <property type="entry name" value="Aspartate Aminotransferase, domain 1"/>
    <property type="match status" value="1"/>
</dbReference>
<dbReference type="InterPro" id="IPR050087">
    <property type="entry name" value="AON_synthase_class-II"/>
</dbReference>
<comment type="catalytic activity">
    <reaction evidence="5">
        <text>6-carboxyhexanoyl-[ACP] + L-alanine + H(+) = (8S)-8-amino-7-oxononanoate + holo-[ACP] + CO2</text>
        <dbReference type="Rhea" id="RHEA:42288"/>
        <dbReference type="Rhea" id="RHEA-COMP:9685"/>
        <dbReference type="Rhea" id="RHEA-COMP:9955"/>
        <dbReference type="ChEBI" id="CHEBI:15378"/>
        <dbReference type="ChEBI" id="CHEBI:16526"/>
        <dbReference type="ChEBI" id="CHEBI:57972"/>
        <dbReference type="ChEBI" id="CHEBI:64479"/>
        <dbReference type="ChEBI" id="CHEBI:78846"/>
        <dbReference type="ChEBI" id="CHEBI:149468"/>
        <dbReference type="EC" id="2.3.1.47"/>
    </reaction>
</comment>
<evidence type="ECO:0000256" key="4">
    <source>
        <dbReference type="ARBA" id="ARBA00022898"/>
    </source>
</evidence>
<protein>
    <recommendedName>
        <fullName evidence="2">8-amino-7-oxononanoate synthase</fullName>
        <ecNumber evidence="2">2.3.1.47</ecNumber>
    </recommendedName>
</protein>
<gene>
    <name evidence="7" type="primary">cqsA</name>
    <name evidence="7" type="ORF">NMN56_041775</name>
</gene>
<evidence type="ECO:0000313" key="8">
    <source>
        <dbReference type="Proteomes" id="UP001214441"/>
    </source>
</evidence>
<evidence type="ECO:0000256" key="2">
    <source>
        <dbReference type="ARBA" id="ARBA00013187"/>
    </source>
</evidence>
<dbReference type="InterPro" id="IPR015424">
    <property type="entry name" value="PyrdxlP-dep_Trfase"/>
</dbReference>
<dbReference type="Gene3D" id="3.40.640.10">
    <property type="entry name" value="Type I PLP-dependent aspartate aminotransferase-like (Major domain)"/>
    <property type="match status" value="1"/>
</dbReference>
<dbReference type="InterPro" id="IPR015422">
    <property type="entry name" value="PyrdxlP-dep_Trfase_small"/>
</dbReference>
<dbReference type="NCBIfam" id="NF005526">
    <property type="entry name" value="PRK07179.1"/>
    <property type="match status" value="1"/>
</dbReference>
<feature type="domain" description="Aminotransferase class I/classII large" evidence="6">
    <location>
        <begin position="91"/>
        <end position="379"/>
    </location>
</feature>
<dbReference type="InterPro" id="IPR004839">
    <property type="entry name" value="Aminotransferase_I/II_large"/>
</dbReference>
<sequence>MPDSAVGLAMTRKRIDRFHRERKAVRWGGQQFLRGLTPGDDAVLVNSNDYLSLSRDPRIVRTMANCLTAHGNGVLMSGVFLTGEESEHPQLRLETELAAHAGCTAGVLCQSGWAANTGLLQATADGHTPVYMDMYAHMSLWEGARIAEAPVRPFLHNGASHLRRKIEDSGPGIVVVDAVYSNDGSVCPLREIAETAREYGCSLLVDESHSLGALGSRGTGMSGQLTGDLAPDFVTASLSKAFAGRAGFIGCQDPEFPEYFKFESFPAVFSSTLLPHDVAGLTAAMGVVRDAEDRRTRLAAHTAYLREELAAVGVSPDGAHIIALPSGDERRTMALRDALEAEGVFGAPFAPPATTRGRCFVRLSLHSELTTGDRERIVSACHRAAHLIG</sequence>
<dbReference type="SUPFAM" id="SSF53383">
    <property type="entry name" value="PLP-dependent transferases"/>
    <property type="match status" value="1"/>
</dbReference>
<reference evidence="7 8" key="1">
    <citation type="submission" date="2023-05" db="EMBL/GenBank/DDBJ databases">
        <title>Streptantibioticus silvisoli sp. nov., acidotolerant actinomycetes 1 from pine litter.</title>
        <authorList>
            <person name="Swiecimska M."/>
            <person name="Golinska P."/>
            <person name="Sangal V."/>
            <person name="Wachnowicz B."/>
            <person name="Goodfellow M."/>
        </authorList>
    </citation>
    <scope>NUCLEOTIDE SEQUENCE [LARGE SCALE GENOMIC DNA]</scope>
    <source>
        <strain evidence="7 8">DSM 42109</strain>
    </source>
</reference>
<dbReference type="InterPro" id="IPR015421">
    <property type="entry name" value="PyrdxlP-dep_Trfase_major"/>
</dbReference>
<evidence type="ECO:0000256" key="1">
    <source>
        <dbReference type="ARBA" id="ARBA00001933"/>
    </source>
</evidence>
<accession>A0ABT7AAP0</accession>
<proteinExistence type="predicted"/>
<dbReference type="EC" id="2.3.1.47" evidence="2"/>
<evidence type="ECO:0000256" key="5">
    <source>
        <dbReference type="ARBA" id="ARBA00047715"/>
    </source>
</evidence>
<organism evidence="7 8">
    <name type="scientific">Streptomyces iconiensis</name>
    <dbReference type="NCBI Taxonomy" id="1384038"/>
    <lineage>
        <taxon>Bacteria</taxon>
        <taxon>Bacillati</taxon>
        <taxon>Actinomycetota</taxon>
        <taxon>Actinomycetes</taxon>
        <taxon>Kitasatosporales</taxon>
        <taxon>Streptomycetaceae</taxon>
        <taxon>Streptomyces</taxon>
    </lineage>
</organism>